<reference evidence="3 4" key="1">
    <citation type="journal article" date="2011" name="Stand. Genomic Sci.">
        <title>Non-contiguous finished genome sequence and contextual data of the filamentous soil bacterium Ktedonobacter racemifer type strain (SOSP1-21).</title>
        <authorList>
            <person name="Chang Y.J."/>
            <person name="Land M."/>
            <person name="Hauser L."/>
            <person name="Chertkov O."/>
            <person name="Del Rio T.G."/>
            <person name="Nolan M."/>
            <person name="Copeland A."/>
            <person name="Tice H."/>
            <person name="Cheng J.F."/>
            <person name="Lucas S."/>
            <person name="Han C."/>
            <person name="Goodwin L."/>
            <person name="Pitluck S."/>
            <person name="Ivanova N."/>
            <person name="Ovchinikova G."/>
            <person name="Pati A."/>
            <person name="Chen A."/>
            <person name="Palaniappan K."/>
            <person name="Mavromatis K."/>
            <person name="Liolios K."/>
            <person name="Brettin T."/>
            <person name="Fiebig A."/>
            <person name="Rohde M."/>
            <person name="Abt B."/>
            <person name="Goker M."/>
            <person name="Detter J.C."/>
            <person name="Woyke T."/>
            <person name="Bristow J."/>
            <person name="Eisen J.A."/>
            <person name="Markowitz V."/>
            <person name="Hugenholtz P."/>
            <person name="Kyrpides N.C."/>
            <person name="Klenk H.P."/>
            <person name="Lapidus A."/>
        </authorList>
    </citation>
    <scope>NUCLEOTIDE SEQUENCE [LARGE SCALE GENOMIC DNA]</scope>
    <source>
        <strain evidence="4">DSM 44963</strain>
    </source>
</reference>
<dbReference type="STRING" id="485913.Krac_3286"/>
<organism evidence="3 4">
    <name type="scientific">Ktedonobacter racemifer DSM 44963</name>
    <dbReference type="NCBI Taxonomy" id="485913"/>
    <lineage>
        <taxon>Bacteria</taxon>
        <taxon>Bacillati</taxon>
        <taxon>Chloroflexota</taxon>
        <taxon>Ktedonobacteria</taxon>
        <taxon>Ktedonobacterales</taxon>
        <taxon>Ktedonobacteraceae</taxon>
        <taxon>Ktedonobacter</taxon>
    </lineage>
</organism>
<dbReference type="RefSeq" id="WP_007920611.1">
    <property type="nucleotide sequence ID" value="NZ_ADVG01000004.1"/>
</dbReference>
<dbReference type="Proteomes" id="UP000004508">
    <property type="component" value="Unassembled WGS sequence"/>
</dbReference>
<dbReference type="EMBL" id="ADVG01000004">
    <property type="protein sequence ID" value="EFH82473.1"/>
    <property type="molecule type" value="Genomic_DNA"/>
</dbReference>
<dbReference type="GO" id="GO:0000166">
    <property type="term" value="F:nucleotide binding"/>
    <property type="evidence" value="ECO:0007669"/>
    <property type="project" value="InterPro"/>
</dbReference>
<dbReference type="SUPFAM" id="SSF55347">
    <property type="entry name" value="Glyceraldehyde-3-phosphate dehydrogenase-like, C-terminal domain"/>
    <property type="match status" value="1"/>
</dbReference>
<dbReference type="SUPFAM" id="SSF51735">
    <property type="entry name" value="NAD(P)-binding Rossmann-fold domains"/>
    <property type="match status" value="1"/>
</dbReference>
<evidence type="ECO:0000313" key="3">
    <source>
        <dbReference type="EMBL" id="EFH82473.1"/>
    </source>
</evidence>
<sequence>MKKIRFGIIGCNGIGRTHAKAIASLPDAQLVATADIVPEYAQQLADEFQVKPYSSAQEMLANEELDVVDVCTPSGYHGEGACQVMRSGRHVIVEKPMDIKLPIIEEMLRVQRETGVKMAVISQHRFDAASQQVHKLVEEHAFGRLVLGNAIVPWWRSQAYYDSGAWRGTWALDGGGILMNQCIHSIDLLQWLMGPVKSIQAYTDTLAHTMETEDVAVAVLRFASGALGTISATTAAYPGVGTRVEVFGTRGSAIIEDDQLGYLHLARDDSKEVGAYGVGSKEHGRPKAETAAAAGQEPSALSLNSHALQIADMMRAIREDGTPLVDGYAAKHPVEIILGIYESSRTHKEVTL</sequence>
<dbReference type="InParanoid" id="D6U0Y3"/>
<evidence type="ECO:0000259" key="2">
    <source>
        <dbReference type="Pfam" id="PF22725"/>
    </source>
</evidence>
<dbReference type="AlphaFoldDB" id="D6U0Y3"/>
<feature type="domain" description="Gfo/Idh/MocA-like oxidoreductase N-terminal" evidence="1">
    <location>
        <begin position="4"/>
        <end position="120"/>
    </location>
</feature>
<dbReference type="PANTHER" id="PTHR43249">
    <property type="entry name" value="UDP-N-ACETYL-2-AMINO-2-DEOXY-D-GLUCURONATE OXIDASE"/>
    <property type="match status" value="1"/>
</dbReference>
<dbReference type="InterPro" id="IPR000683">
    <property type="entry name" value="Gfo/Idh/MocA-like_OxRdtase_N"/>
</dbReference>
<dbReference type="InterPro" id="IPR055170">
    <property type="entry name" value="GFO_IDH_MocA-like_dom"/>
</dbReference>
<evidence type="ECO:0000313" key="4">
    <source>
        <dbReference type="Proteomes" id="UP000004508"/>
    </source>
</evidence>
<dbReference type="Gene3D" id="3.40.50.720">
    <property type="entry name" value="NAD(P)-binding Rossmann-like Domain"/>
    <property type="match status" value="1"/>
</dbReference>
<dbReference type="Pfam" id="PF01408">
    <property type="entry name" value="GFO_IDH_MocA"/>
    <property type="match status" value="1"/>
</dbReference>
<dbReference type="Gene3D" id="3.30.360.10">
    <property type="entry name" value="Dihydrodipicolinate Reductase, domain 2"/>
    <property type="match status" value="1"/>
</dbReference>
<dbReference type="eggNOG" id="COG0673">
    <property type="taxonomic scope" value="Bacteria"/>
</dbReference>
<dbReference type="InterPro" id="IPR052515">
    <property type="entry name" value="Gfo/Idh/MocA_Oxidoreductase"/>
</dbReference>
<gene>
    <name evidence="3" type="ORF">Krac_3286</name>
</gene>
<proteinExistence type="predicted"/>
<accession>D6U0Y3</accession>
<feature type="domain" description="GFO/IDH/MocA-like oxidoreductase" evidence="2">
    <location>
        <begin position="131"/>
        <end position="253"/>
    </location>
</feature>
<keyword evidence="4" id="KW-1185">Reference proteome</keyword>
<dbReference type="PANTHER" id="PTHR43249:SF1">
    <property type="entry name" value="D-GLUCOSIDE 3-DEHYDROGENASE"/>
    <property type="match status" value="1"/>
</dbReference>
<name>D6U0Y3_KTERA</name>
<dbReference type="OrthoDB" id="9815825at2"/>
<dbReference type="Pfam" id="PF22725">
    <property type="entry name" value="GFO_IDH_MocA_C3"/>
    <property type="match status" value="1"/>
</dbReference>
<comment type="caution">
    <text evidence="3">The sequence shown here is derived from an EMBL/GenBank/DDBJ whole genome shotgun (WGS) entry which is preliminary data.</text>
</comment>
<dbReference type="InterPro" id="IPR036291">
    <property type="entry name" value="NAD(P)-bd_dom_sf"/>
</dbReference>
<evidence type="ECO:0000259" key="1">
    <source>
        <dbReference type="Pfam" id="PF01408"/>
    </source>
</evidence>
<protein>
    <submittedName>
        <fullName evidence="3">Oxidoreductase domain protein</fullName>
    </submittedName>
</protein>